<accession>A0ABU6Y9B8</accession>
<dbReference type="EMBL" id="JASCZI010241704">
    <property type="protein sequence ID" value="MED6205368.1"/>
    <property type="molecule type" value="Genomic_DNA"/>
</dbReference>
<proteinExistence type="predicted"/>
<protein>
    <submittedName>
        <fullName evidence="1">Uncharacterized protein</fullName>
    </submittedName>
</protein>
<evidence type="ECO:0000313" key="2">
    <source>
        <dbReference type="Proteomes" id="UP001341840"/>
    </source>
</evidence>
<comment type="caution">
    <text evidence="1">The sequence shown here is derived from an EMBL/GenBank/DDBJ whole genome shotgun (WGS) entry which is preliminary data.</text>
</comment>
<reference evidence="1 2" key="1">
    <citation type="journal article" date="2023" name="Plants (Basel)">
        <title>Bridging the Gap: Combining Genomics and Transcriptomics Approaches to Understand Stylosanthes scabra, an Orphan Legume from the Brazilian Caatinga.</title>
        <authorList>
            <person name="Ferreira-Neto J.R.C."/>
            <person name="da Silva M.D."/>
            <person name="Binneck E."/>
            <person name="de Melo N.F."/>
            <person name="da Silva R.H."/>
            <person name="de Melo A.L.T.M."/>
            <person name="Pandolfi V."/>
            <person name="Bustamante F.O."/>
            <person name="Brasileiro-Vidal A.C."/>
            <person name="Benko-Iseppon A.M."/>
        </authorList>
    </citation>
    <scope>NUCLEOTIDE SEQUENCE [LARGE SCALE GENOMIC DNA]</scope>
    <source>
        <tissue evidence="1">Leaves</tissue>
    </source>
</reference>
<evidence type="ECO:0000313" key="1">
    <source>
        <dbReference type="EMBL" id="MED6205368.1"/>
    </source>
</evidence>
<gene>
    <name evidence="1" type="ORF">PIB30_016954</name>
</gene>
<organism evidence="1 2">
    <name type="scientific">Stylosanthes scabra</name>
    <dbReference type="NCBI Taxonomy" id="79078"/>
    <lineage>
        <taxon>Eukaryota</taxon>
        <taxon>Viridiplantae</taxon>
        <taxon>Streptophyta</taxon>
        <taxon>Embryophyta</taxon>
        <taxon>Tracheophyta</taxon>
        <taxon>Spermatophyta</taxon>
        <taxon>Magnoliopsida</taxon>
        <taxon>eudicotyledons</taxon>
        <taxon>Gunneridae</taxon>
        <taxon>Pentapetalae</taxon>
        <taxon>rosids</taxon>
        <taxon>fabids</taxon>
        <taxon>Fabales</taxon>
        <taxon>Fabaceae</taxon>
        <taxon>Papilionoideae</taxon>
        <taxon>50 kb inversion clade</taxon>
        <taxon>dalbergioids sensu lato</taxon>
        <taxon>Dalbergieae</taxon>
        <taxon>Pterocarpus clade</taxon>
        <taxon>Stylosanthes</taxon>
    </lineage>
</organism>
<sequence>MQGLLDSQVSSLESGQNFAGGVDGGRREGHLEGHSDAQLLQSIRDYRKCLDLRGIGLPNSGLRVCSEQCPKLLKLTCRVCEFPHQGLSPECPKPLEKWLRDFFGGLCWSGALEVGNSNFVFQSRPCWRGNPEVGSLVSAPKTHECPKPLNGGWGVFVGQASGKLEPQVLCFSVSLDINSWAIKIAPNLRGCTKGTQNIGLLISLSFSAPVPSTKLLFL</sequence>
<dbReference type="Proteomes" id="UP001341840">
    <property type="component" value="Unassembled WGS sequence"/>
</dbReference>
<name>A0ABU6Y9B8_9FABA</name>
<keyword evidence="2" id="KW-1185">Reference proteome</keyword>